<comment type="caution">
    <text evidence="12">The sequence shown here is derived from an EMBL/GenBank/DDBJ whole genome shotgun (WGS) entry which is preliminary data.</text>
</comment>
<dbReference type="GO" id="GO:0040029">
    <property type="term" value="P:epigenetic regulation of gene expression"/>
    <property type="evidence" value="ECO:0007669"/>
    <property type="project" value="TreeGrafter"/>
</dbReference>
<organism evidence="12 13">
    <name type="scientific">Calicophoron daubneyi</name>
    <name type="common">Rumen fluke</name>
    <name type="synonym">Paramphistomum daubneyi</name>
    <dbReference type="NCBI Taxonomy" id="300641"/>
    <lineage>
        <taxon>Eukaryota</taxon>
        <taxon>Metazoa</taxon>
        <taxon>Spiralia</taxon>
        <taxon>Lophotrochozoa</taxon>
        <taxon>Platyhelminthes</taxon>
        <taxon>Trematoda</taxon>
        <taxon>Digenea</taxon>
        <taxon>Plagiorchiida</taxon>
        <taxon>Pronocephalata</taxon>
        <taxon>Paramphistomoidea</taxon>
        <taxon>Paramphistomidae</taxon>
        <taxon>Calicophoron</taxon>
    </lineage>
</organism>
<keyword evidence="5" id="KW-0378">Hydrolase</keyword>
<dbReference type="Proteomes" id="UP001497525">
    <property type="component" value="Unassembled WGS sequence"/>
</dbReference>
<feature type="region of interest" description="Disordered" evidence="10">
    <location>
        <begin position="68"/>
        <end position="127"/>
    </location>
</feature>
<evidence type="ECO:0000313" key="12">
    <source>
        <dbReference type="EMBL" id="CAL5129542.1"/>
    </source>
</evidence>
<dbReference type="GO" id="GO:0000118">
    <property type="term" value="C:histone deacetylase complex"/>
    <property type="evidence" value="ECO:0007669"/>
    <property type="project" value="TreeGrafter"/>
</dbReference>
<dbReference type="InterPro" id="IPR000286">
    <property type="entry name" value="HDACs"/>
</dbReference>
<keyword evidence="6" id="KW-0156">Chromatin regulator</keyword>
<evidence type="ECO:0000256" key="5">
    <source>
        <dbReference type="ARBA" id="ARBA00022801"/>
    </source>
</evidence>
<evidence type="ECO:0000256" key="1">
    <source>
        <dbReference type="ARBA" id="ARBA00004123"/>
    </source>
</evidence>
<dbReference type="EC" id="3.5.1.98" evidence="3"/>
<dbReference type="PANTHER" id="PTHR10625:SF5">
    <property type="entry name" value="HISTONE DEACETYLASE"/>
    <property type="match status" value="1"/>
</dbReference>
<keyword evidence="4" id="KW-0678">Repressor</keyword>
<evidence type="ECO:0000256" key="9">
    <source>
        <dbReference type="ARBA" id="ARBA00023242"/>
    </source>
</evidence>
<dbReference type="SUPFAM" id="SSF52768">
    <property type="entry name" value="Arginase/deacetylase"/>
    <property type="match status" value="1"/>
</dbReference>
<evidence type="ECO:0000256" key="8">
    <source>
        <dbReference type="ARBA" id="ARBA00023163"/>
    </source>
</evidence>
<comment type="subcellular location">
    <subcellularLocation>
        <location evidence="1">Nucleus</location>
    </subcellularLocation>
</comment>
<dbReference type="InterPro" id="IPR023801">
    <property type="entry name" value="His_deacetylse_dom"/>
</dbReference>
<proteinExistence type="inferred from homology"/>
<feature type="compositionally biased region" description="Low complexity" evidence="10">
    <location>
        <begin position="524"/>
        <end position="537"/>
    </location>
</feature>
<dbReference type="Pfam" id="PF00850">
    <property type="entry name" value="Hist_deacetyl"/>
    <property type="match status" value="2"/>
</dbReference>
<dbReference type="EMBL" id="CAXLJL010000002">
    <property type="protein sequence ID" value="CAL5129542.1"/>
    <property type="molecule type" value="Genomic_DNA"/>
</dbReference>
<keyword evidence="8" id="KW-0804">Transcription</keyword>
<dbReference type="Gene3D" id="3.40.800.20">
    <property type="entry name" value="Histone deacetylase domain"/>
    <property type="match status" value="1"/>
</dbReference>
<feature type="region of interest" description="Disordered" evidence="10">
    <location>
        <begin position="663"/>
        <end position="690"/>
    </location>
</feature>
<feature type="compositionally biased region" description="Low complexity" evidence="10">
    <location>
        <begin position="105"/>
        <end position="124"/>
    </location>
</feature>
<dbReference type="GO" id="GO:0141221">
    <property type="term" value="F:histone deacetylase activity, hydrolytic mechanism"/>
    <property type="evidence" value="ECO:0007669"/>
    <property type="project" value="UniProtKB-EC"/>
</dbReference>
<sequence>MRDDRRIIMNLGSSVAQNSVKMDDERMELSPMSVTEEDQSIVKTTISGSINESSLTKLHSFESALQTNRKSSFRNRNRQTHCSSFPEGSDVNTSSTGFTEISRNSQPSCTSLSPSQTSSTSIISSEKKNCSMQEVSSLTTNHITDHKHPCSGSKIGNPVASSSSTISPEVRERLKNCVLNKRRNQEHGSITYEHSVNVQNEKMDLDTDGIISSDGNNQHKSTIRTKTNQQKHVISGGSLDRVSLPRHSVVCPYNNFAPERHSSLTSHLTASNQEPPADALNSPLQISRNEHSIDGSVTYPTYSSLQAQCVGPLSTDQQSSHHGRHFNTHRPSGDHLRKTVSEPSLKVRGPTSHKHRSRAERRQAGATHSVTAVAAAMVASTGMGVSTPFSAEFYQQLTTALQHPNVMNKIASKAQEKIPPDGLVSMDTTVEDLVTEKNEPVQQPVSLENTGSVFPPATFTDLHSAPSSAAGILRTSSKRSADESSEVSAGNRLPDDSYCQQTGFDVKSLSSIFFQSAPSEYRASLPNLSQPSSLPPNRQASVSISEETPGNAPSQCASNMTRKVDYDGTSTVCPDERAQTLGTVTNLGSSLNFRQAVSILPRRYNSLGLISRTRSAPLGLAGGSSGVRYLQGVPPPLPDPSLRSSTVTSAANALAMEAASHFRSKGSSASLPSPQLAVGDQGRCTEEEQQRSKVVSQLRKKILERSEFLTTDRPEVNSADSATPMACGNKRNSLLERTTSSPVVSMASTARSENTTETIFTTVLAYDIGMLTHHCTCQAYGNHPENPQRLISIWQRLQATGLASLCHHQPGRPASLVELQSAHRDVYTVLFGSKPASRYRIDPSLLATVRLCRLACGGVGVDSDTPWHTGGYTAHAARLAAGCVIDLTWRVLLGQCPNGFALVRPPGHHAEPGQAMGFCYFNSVAVAARRAQFIGSSTLANCDALKSLSLRTDTPSQPCNPVGKPKVLIVDWDVHHGNGTQTIFYSDPSVLYISLHRHDDGGFFPGTGAPEEIGEGEGVGYTINIAWPVGVTMADAEYLAAFRTIVLPVAKEFKPDLVLVSAGFDAATGHSANMGGYNVSAACFGWMTYLLSDDAISHSRVVLALEGGYELKSLCECVEACVRALLLSASKQAGKKWMRESPPKLLPLSQSERNRVPHPSALRSLIYVAELHSKYWSCLTESPKFAEISVPASVWLPVATECPETNGLQSLSLESLDKNAVHKDHRRTLRTIIKQNQLDEEDDSTIFPPVDLSLQNEAPINLTVRHTTPLDEIPSATACLITNKTDLTKRLSITSGTPTAVAPIFAEQNDVITAVALARLAGLCVTAQQEKMED</sequence>
<feature type="compositionally biased region" description="Polar residues" evidence="10">
    <location>
        <begin position="538"/>
        <end position="559"/>
    </location>
</feature>
<feature type="domain" description="Histone deacetylase" evidence="11">
    <location>
        <begin position="965"/>
        <end position="1125"/>
    </location>
</feature>
<evidence type="ECO:0000256" key="3">
    <source>
        <dbReference type="ARBA" id="ARBA00012111"/>
    </source>
</evidence>
<feature type="domain" description="Histone deacetylase" evidence="11">
    <location>
        <begin position="783"/>
        <end position="932"/>
    </location>
</feature>
<evidence type="ECO:0000256" key="2">
    <source>
        <dbReference type="ARBA" id="ARBA00007738"/>
    </source>
</evidence>
<feature type="region of interest" description="Disordered" evidence="10">
    <location>
        <begin position="436"/>
        <end position="497"/>
    </location>
</feature>
<evidence type="ECO:0000313" key="13">
    <source>
        <dbReference type="Proteomes" id="UP001497525"/>
    </source>
</evidence>
<name>A0AAV2T0A9_CALDB</name>
<comment type="similarity">
    <text evidence="2">Belongs to the histone deacetylase family. HD type 2 subfamily.</text>
</comment>
<feature type="region of interest" description="Disordered" evidence="10">
    <location>
        <begin position="143"/>
        <end position="167"/>
    </location>
</feature>
<feature type="region of interest" description="Disordered" evidence="10">
    <location>
        <begin position="312"/>
        <end position="369"/>
    </location>
</feature>
<evidence type="ECO:0000256" key="10">
    <source>
        <dbReference type="SAM" id="MobiDB-lite"/>
    </source>
</evidence>
<dbReference type="InterPro" id="IPR023696">
    <property type="entry name" value="Ureohydrolase_dom_sf"/>
</dbReference>
<feature type="compositionally biased region" description="Polar residues" evidence="10">
    <location>
        <begin position="90"/>
        <end position="104"/>
    </location>
</feature>
<gene>
    <name evidence="12" type="ORF">CDAUBV1_LOCUS587</name>
</gene>
<evidence type="ECO:0000256" key="6">
    <source>
        <dbReference type="ARBA" id="ARBA00022853"/>
    </source>
</evidence>
<protein>
    <recommendedName>
        <fullName evidence="3">histone deacetylase</fullName>
        <ecNumber evidence="3">3.5.1.98</ecNumber>
    </recommendedName>
</protein>
<reference evidence="12" key="1">
    <citation type="submission" date="2024-06" db="EMBL/GenBank/DDBJ databases">
        <authorList>
            <person name="Liu X."/>
            <person name="Lenzi L."/>
            <person name="Haldenby T S."/>
            <person name="Uol C."/>
        </authorList>
    </citation>
    <scope>NUCLEOTIDE SEQUENCE</scope>
</reference>
<evidence type="ECO:0000256" key="7">
    <source>
        <dbReference type="ARBA" id="ARBA00023015"/>
    </source>
</evidence>
<feature type="region of interest" description="Disordered" evidence="10">
    <location>
        <begin position="524"/>
        <end position="559"/>
    </location>
</feature>
<dbReference type="InterPro" id="IPR037138">
    <property type="entry name" value="His_deacetylse_dom_sf"/>
</dbReference>
<dbReference type="PRINTS" id="PR01270">
    <property type="entry name" value="HDASUPER"/>
</dbReference>
<dbReference type="PANTHER" id="PTHR10625">
    <property type="entry name" value="HISTONE DEACETYLASE HDAC1-RELATED"/>
    <property type="match status" value="1"/>
</dbReference>
<evidence type="ECO:0000259" key="11">
    <source>
        <dbReference type="Pfam" id="PF00850"/>
    </source>
</evidence>
<keyword evidence="7" id="KW-0805">Transcription regulation</keyword>
<accession>A0AAV2T0A9</accession>
<feature type="compositionally biased region" description="Basic and acidic residues" evidence="10">
    <location>
        <begin position="331"/>
        <end position="340"/>
    </location>
</feature>
<keyword evidence="9" id="KW-0539">Nucleus</keyword>
<evidence type="ECO:0000256" key="4">
    <source>
        <dbReference type="ARBA" id="ARBA00022491"/>
    </source>
</evidence>
<feature type="compositionally biased region" description="Polar residues" evidence="10">
    <location>
        <begin position="440"/>
        <end position="452"/>
    </location>
</feature>